<dbReference type="Gene3D" id="3.50.50.100">
    <property type="match status" value="1"/>
</dbReference>
<dbReference type="InterPro" id="IPR038732">
    <property type="entry name" value="HpyO/CreE_NAD-binding"/>
</dbReference>
<dbReference type="SUPFAM" id="SSF51905">
    <property type="entry name" value="FAD/NAD(P)-binding domain"/>
    <property type="match status" value="2"/>
</dbReference>
<name>A0A2V2BPH7_9GAMM</name>
<dbReference type="RefSeq" id="WP_109716498.1">
    <property type="nucleotide sequence ID" value="NZ_QGHF01000001.1"/>
</dbReference>
<dbReference type="Gene3D" id="3.50.50.60">
    <property type="entry name" value="FAD/NAD(P)-binding domain"/>
    <property type="match status" value="1"/>
</dbReference>
<dbReference type="PRINTS" id="PR00411">
    <property type="entry name" value="PNDRDTASEI"/>
</dbReference>
<sequence>MSEQHIVIVGGGFSGTALAVHLGRLGSSGLRVTVIEPRAQLAQGVAYSTTDPAHRINVPASRMQLAGDEEGSFDRWFRASSAFIRDSAAHWHDGNVYPQRRQFAHWVNEQFEAVKAHSPVGLVHVQDRAVALRQGTVSTASGKRIQADIVVLAISHPAPQLPAALTPLVNHPGLIANPWRHQALSQIAPDDRVAIVGSGLTMSDMVATLERQGHRGPVTVFSRRGQLPRPNLSEANLSWQFDGDLTVPLSTRAWLRRIRQDIRQAEAKSIPWQVVFDEVRRNGQVIWQRLPLGEQRRFLRHLRPWWDVHRYRIAPQVGQVLEDRQRRGELCVLAARLTVVEALPSALQLTLQPRSGNAVMLEVERVIVTTGPAHGALTAREALLKQLSDDGVIQPDPLALGIHVNAQSQTLNLQGQPNPHLYVVGPAARGRFGELMGLPQVATHAESVARQLLNLTAETLNERCPLSLTD</sequence>
<dbReference type="PANTHER" id="PTHR40254">
    <property type="entry name" value="BLR0577 PROTEIN"/>
    <property type="match status" value="1"/>
</dbReference>
<reference evidence="2 3" key="1">
    <citation type="submission" date="2018-05" db="EMBL/GenBank/DDBJ databases">
        <title>Genomic Encyclopedia of Type Strains, Phase IV (KMG-V): Genome sequencing to study the core and pangenomes of soil and plant-associated prokaryotes.</title>
        <authorList>
            <person name="Whitman W."/>
        </authorList>
    </citation>
    <scope>NUCLEOTIDE SEQUENCE [LARGE SCALE GENOMIC DNA]</scope>
    <source>
        <strain evidence="2 3">PNA 200-10</strain>
    </source>
</reference>
<gene>
    <name evidence="2" type="ORF">C7431_101922</name>
</gene>
<comment type="caution">
    <text evidence="2">The sequence shown here is derived from an EMBL/GenBank/DDBJ whole genome shotgun (WGS) entry which is preliminary data.</text>
</comment>
<organism evidence="2 3">
    <name type="scientific">Pantoea allii</name>
    <dbReference type="NCBI Taxonomy" id="574096"/>
    <lineage>
        <taxon>Bacteria</taxon>
        <taxon>Pseudomonadati</taxon>
        <taxon>Pseudomonadota</taxon>
        <taxon>Gammaproteobacteria</taxon>
        <taxon>Enterobacterales</taxon>
        <taxon>Erwiniaceae</taxon>
        <taxon>Pantoea</taxon>
    </lineage>
</organism>
<evidence type="ECO:0000259" key="1">
    <source>
        <dbReference type="Pfam" id="PF13454"/>
    </source>
</evidence>
<evidence type="ECO:0000313" key="3">
    <source>
        <dbReference type="Proteomes" id="UP000245981"/>
    </source>
</evidence>
<dbReference type="EMBL" id="QGHF01000001">
    <property type="protein sequence ID" value="PWL01098.1"/>
    <property type="molecule type" value="Genomic_DNA"/>
</dbReference>
<accession>A0A2V2BPH7</accession>
<proteinExistence type="predicted"/>
<dbReference type="OrthoDB" id="101972at2"/>
<dbReference type="Pfam" id="PF13454">
    <property type="entry name" value="NAD_binding_9"/>
    <property type="match status" value="1"/>
</dbReference>
<dbReference type="InterPro" id="IPR052189">
    <property type="entry name" value="L-asp_N-monooxygenase_NS-form"/>
</dbReference>
<dbReference type="AlphaFoldDB" id="A0A2V2BPH7"/>
<feature type="domain" description="FAD-dependent urate hydroxylase HpyO/Asp monooxygenase CreE-like FAD/NAD(P)-binding" evidence="1">
    <location>
        <begin position="7"/>
        <end position="156"/>
    </location>
</feature>
<protein>
    <submittedName>
        <fullName evidence="2">Putative NAD(P)/FAD-binding protein YdhS</fullName>
    </submittedName>
</protein>
<dbReference type="Proteomes" id="UP000245981">
    <property type="component" value="Unassembled WGS sequence"/>
</dbReference>
<dbReference type="STRING" id="574096.HA38_07095"/>
<evidence type="ECO:0000313" key="2">
    <source>
        <dbReference type="EMBL" id="PWL01098.1"/>
    </source>
</evidence>
<dbReference type="InterPro" id="IPR036188">
    <property type="entry name" value="FAD/NAD-bd_sf"/>
</dbReference>
<dbReference type="PANTHER" id="PTHR40254:SF1">
    <property type="entry name" value="BLR0577 PROTEIN"/>
    <property type="match status" value="1"/>
</dbReference>